<evidence type="ECO:0000313" key="3">
    <source>
        <dbReference type="EMBL" id="GAA2000970.1"/>
    </source>
</evidence>
<sequence length="332" mass="36164">MEMLWRRGFRIVVVVLATIALLGGAVVAVGLWRLLTLDGNIDRIPDALPSGRMARSGDPGEVWLLVGSDLRGDSTAENWRAGESHADTIIVLHAPQGADRAHLISIPRDAWVDVPGHGPDRISNAFRRGGARLLVETVERETGVIIDHVAVIDFQGFERMTDALGGVEVHLVEPVHDPSNGWSWPAGTNRMNGEEALRFVRERKGLPSGDRDRIKRQQAFLKAMATKVSSAELRTDPVRLDAFLEAASGSLAVDEGAGMTTLRAMGARLLEVGPEGMTFLSLPISGTDWIDGKNVAYLDEAVKRDVFDALRDGSLDTYVAEYGLENDVDEVR</sequence>
<dbReference type="InterPro" id="IPR050922">
    <property type="entry name" value="LytR/CpsA/Psr_CW_biosynth"/>
</dbReference>
<dbReference type="RefSeq" id="WP_344162963.1">
    <property type="nucleotide sequence ID" value="NZ_BAAAPC010000012.1"/>
</dbReference>
<dbReference type="EMBL" id="BAAAPC010000012">
    <property type="protein sequence ID" value="GAA2000970.1"/>
    <property type="molecule type" value="Genomic_DNA"/>
</dbReference>
<dbReference type="InterPro" id="IPR004474">
    <property type="entry name" value="LytR_CpsA_psr"/>
</dbReference>
<name>A0ABN2T7L7_9ACTN</name>
<dbReference type="Pfam" id="PF03816">
    <property type="entry name" value="LytR_cpsA_psr"/>
    <property type="match status" value="1"/>
</dbReference>
<accession>A0ABN2T7L7</accession>
<evidence type="ECO:0000256" key="1">
    <source>
        <dbReference type="ARBA" id="ARBA00006068"/>
    </source>
</evidence>
<dbReference type="PANTHER" id="PTHR33392:SF6">
    <property type="entry name" value="POLYISOPRENYL-TEICHOIC ACID--PEPTIDOGLYCAN TEICHOIC ACID TRANSFERASE TAGU"/>
    <property type="match status" value="1"/>
</dbReference>
<feature type="domain" description="Cell envelope-related transcriptional attenuator" evidence="2">
    <location>
        <begin position="85"/>
        <end position="229"/>
    </location>
</feature>
<dbReference type="Gene3D" id="3.40.630.190">
    <property type="entry name" value="LCP protein"/>
    <property type="match status" value="1"/>
</dbReference>
<dbReference type="PANTHER" id="PTHR33392">
    <property type="entry name" value="POLYISOPRENYL-TEICHOIC ACID--PEPTIDOGLYCAN TEICHOIC ACID TRANSFERASE TAGU"/>
    <property type="match status" value="1"/>
</dbReference>
<evidence type="ECO:0000259" key="2">
    <source>
        <dbReference type="Pfam" id="PF03816"/>
    </source>
</evidence>
<reference evidence="3 4" key="1">
    <citation type="journal article" date="2019" name="Int. J. Syst. Evol. Microbiol.">
        <title>The Global Catalogue of Microorganisms (GCM) 10K type strain sequencing project: providing services to taxonomists for standard genome sequencing and annotation.</title>
        <authorList>
            <consortium name="The Broad Institute Genomics Platform"/>
            <consortium name="The Broad Institute Genome Sequencing Center for Infectious Disease"/>
            <person name="Wu L."/>
            <person name="Ma J."/>
        </authorList>
    </citation>
    <scope>NUCLEOTIDE SEQUENCE [LARGE SCALE GENOMIC DNA]</scope>
    <source>
        <strain evidence="3 4">JCM 15313</strain>
    </source>
</reference>
<dbReference type="NCBIfam" id="TIGR00350">
    <property type="entry name" value="lytR_cpsA_psr"/>
    <property type="match status" value="1"/>
</dbReference>
<comment type="similarity">
    <text evidence="1">Belongs to the LytR/CpsA/Psr (LCP) family.</text>
</comment>
<comment type="caution">
    <text evidence="3">The sequence shown here is derived from an EMBL/GenBank/DDBJ whole genome shotgun (WGS) entry which is preliminary data.</text>
</comment>
<gene>
    <name evidence="3" type="ORF">GCM10009799_30270</name>
</gene>
<proteinExistence type="inferred from homology"/>
<evidence type="ECO:0000313" key="4">
    <source>
        <dbReference type="Proteomes" id="UP001501585"/>
    </source>
</evidence>
<dbReference type="Proteomes" id="UP001501585">
    <property type="component" value="Unassembled WGS sequence"/>
</dbReference>
<protein>
    <submittedName>
        <fullName evidence="3">LCP family protein</fullName>
    </submittedName>
</protein>
<organism evidence="3 4">
    <name type="scientific">Nocardiopsis rhodophaea</name>
    <dbReference type="NCBI Taxonomy" id="280238"/>
    <lineage>
        <taxon>Bacteria</taxon>
        <taxon>Bacillati</taxon>
        <taxon>Actinomycetota</taxon>
        <taxon>Actinomycetes</taxon>
        <taxon>Streptosporangiales</taxon>
        <taxon>Nocardiopsidaceae</taxon>
        <taxon>Nocardiopsis</taxon>
    </lineage>
</organism>
<keyword evidence="4" id="KW-1185">Reference proteome</keyword>